<dbReference type="Proteomes" id="UP000466517">
    <property type="component" value="Chromosome"/>
</dbReference>
<dbReference type="PANTHER" id="PTHR30213:SF1">
    <property type="entry name" value="INNER MEMBRANE PROTEIN YHJD"/>
    <property type="match status" value="1"/>
</dbReference>
<feature type="transmembrane region" description="Helical" evidence="6">
    <location>
        <begin position="141"/>
        <end position="162"/>
    </location>
</feature>
<evidence type="ECO:0000313" key="8">
    <source>
        <dbReference type="Proteomes" id="UP000466517"/>
    </source>
</evidence>
<accession>A0A7I7XEM8</accession>
<dbReference type="KEGG" id="mmag:MMAD_19290"/>
<feature type="transmembrane region" description="Helical" evidence="6">
    <location>
        <begin position="240"/>
        <end position="268"/>
    </location>
</feature>
<protein>
    <submittedName>
        <fullName evidence="7">Uncharacterized protein</fullName>
    </submittedName>
</protein>
<keyword evidence="4 6" id="KW-1133">Transmembrane helix</keyword>
<feature type="transmembrane region" description="Helical" evidence="6">
    <location>
        <begin position="37"/>
        <end position="61"/>
    </location>
</feature>
<proteinExistence type="predicted"/>
<dbReference type="RefSeq" id="WP_163735769.1">
    <property type="nucleotide sequence ID" value="NZ_AP022610.1"/>
</dbReference>
<evidence type="ECO:0000256" key="4">
    <source>
        <dbReference type="ARBA" id="ARBA00022989"/>
    </source>
</evidence>
<comment type="subcellular location">
    <subcellularLocation>
        <location evidence="1">Cell membrane</location>
        <topology evidence="1">Multi-pass membrane protein</topology>
    </subcellularLocation>
</comment>
<evidence type="ECO:0000256" key="3">
    <source>
        <dbReference type="ARBA" id="ARBA00022692"/>
    </source>
</evidence>
<dbReference type="EMBL" id="AP022610">
    <property type="protein sequence ID" value="BBZ27634.1"/>
    <property type="molecule type" value="Genomic_DNA"/>
</dbReference>
<dbReference type="InterPro" id="IPR017039">
    <property type="entry name" value="Virul_fac_BrkB"/>
</dbReference>
<feature type="transmembrane region" description="Helical" evidence="6">
    <location>
        <begin position="204"/>
        <end position="228"/>
    </location>
</feature>
<organism evidence="7 8">
    <name type="scientific">Mycolicibacterium madagascariense</name>
    <dbReference type="NCBI Taxonomy" id="212765"/>
    <lineage>
        <taxon>Bacteria</taxon>
        <taxon>Bacillati</taxon>
        <taxon>Actinomycetota</taxon>
        <taxon>Actinomycetes</taxon>
        <taxon>Mycobacteriales</taxon>
        <taxon>Mycobacteriaceae</taxon>
        <taxon>Mycolicibacterium</taxon>
    </lineage>
</organism>
<evidence type="ECO:0000256" key="1">
    <source>
        <dbReference type="ARBA" id="ARBA00004651"/>
    </source>
</evidence>
<reference evidence="7 8" key="1">
    <citation type="journal article" date="2019" name="Emerg. Microbes Infect.">
        <title>Comprehensive subspecies identification of 175 nontuberculous mycobacteria species based on 7547 genomic profiles.</title>
        <authorList>
            <person name="Matsumoto Y."/>
            <person name="Kinjo T."/>
            <person name="Motooka D."/>
            <person name="Nabeya D."/>
            <person name="Jung N."/>
            <person name="Uechi K."/>
            <person name="Horii T."/>
            <person name="Iida T."/>
            <person name="Fujita J."/>
            <person name="Nakamura S."/>
        </authorList>
    </citation>
    <scope>NUCLEOTIDE SEQUENCE [LARGE SCALE GENOMIC DNA]</scope>
    <source>
        <strain evidence="7 8">JCM 13574</strain>
    </source>
</reference>
<dbReference type="AlphaFoldDB" id="A0A7I7XEM8"/>
<sequence>MWAWLDDFQRRHRAVGFVVAVIYKYVDEQGSYLAALITYYAFLSLFPALLLLTTVLGVILVGHPQLQQQVLHSAVAQFPVIGGQLYRPQGLSGGPAGVAIGIVVAIYGGLGVGQAVQNALDTLWAVPRNDRPDPLRSRLRSLLMLVALGGGLLASTALSAVAHASKSLGFFSTAGSVVAAVALNSVVALIAFRVATARDVTYRQIAPGAIAAAVMWQLLQWFGAIYVSHVVKSASETNSVFALVLGLLAFLYLIATALLLCATANVVAVDRLHPRALLTQFTDDVHLTGGDRRTYTAQAKAQRAKSFQRISVHFDDHGENRPEDGAAQ</sequence>
<evidence type="ECO:0000313" key="7">
    <source>
        <dbReference type="EMBL" id="BBZ27634.1"/>
    </source>
</evidence>
<gene>
    <name evidence="7" type="ORF">MMAD_19290</name>
</gene>
<dbReference type="Pfam" id="PF03631">
    <property type="entry name" value="Virul_fac_BrkB"/>
    <property type="match status" value="1"/>
</dbReference>
<name>A0A7I7XEM8_9MYCO</name>
<evidence type="ECO:0000256" key="2">
    <source>
        <dbReference type="ARBA" id="ARBA00022475"/>
    </source>
</evidence>
<keyword evidence="5 6" id="KW-0472">Membrane</keyword>
<evidence type="ECO:0000256" key="6">
    <source>
        <dbReference type="SAM" id="Phobius"/>
    </source>
</evidence>
<keyword evidence="8" id="KW-1185">Reference proteome</keyword>
<feature type="transmembrane region" description="Helical" evidence="6">
    <location>
        <begin position="168"/>
        <end position="192"/>
    </location>
</feature>
<evidence type="ECO:0000256" key="5">
    <source>
        <dbReference type="ARBA" id="ARBA00023136"/>
    </source>
</evidence>
<dbReference type="GO" id="GO:0005886">
    <property type="term" value="C:plasma membrane"/>
    <property type="evidence" value="ECO:0007669"/>
    <property type="project" value="UniProtKB-SubCell"/>
</dbReference>
<dbReference type="PANTHER" id="PTHR30213">
    <property type="entry name" value="INNER MEMBRANE PROTEIN YHJD"/>
    <property type="match status" value="1"/>
</dbReference>
<keyword evidence="2" id="KW-1003">Cell membrane</keyword>
<keyword evidence="3 6" id="KW-0812">Transmembrane</keyword>